<keyword evidence="2" id="KW-1185">Reference proteome</keyword>
<evidence type="ECO:0000313" key="1">
    <source>
        <dbReference type="EMBL" id="MFD1046765.1"/>
    </source>
</evidence>
<dbReference type="Proteomes" id="UP001597045">
    <property type="component" value="Unassembled WGS sequence"/>
</dbReference>
<name>A0ABW3MCS3_9PSEU</name>
<dbReference type="EMBL" id="JBHTIS010000783">
    <property type="protein sequence ID" value="MFD1046765.1"/>
    <property type="molecule type" value="Genomic_DNA"/>
</dbReference>
<sequence>MHGDRPGRHPDDAQPTLWDEQVEELYEQLVKDERVLITLRVTKAHGMVIELDGVVADLA</sequence>
<protein>
    <submittedName>
        <fullName evidence="1">Uncharacterized protein</fullName>
    </submittedName>
</protein>
<organism evidence="1 2">
    <name type="scientific">Kibdelosporangium lantanae</name>
    <dbReference type="NCBI Taxonomy" id="1497396"/>
    <lineage>
        <taxon>Bacteria</taxon>
        <taxon>Bacillati</taxon>
        <taxon>Actinomycetota</taxon>
        <taxon>Actinomycetes</taxon>
        <taxon>Pseudonocardiales</taxon>
        <taxon>Pseudonocardiaceae</taxon>
        <taxon>Kibdelosporangium</taxon>
    </lineage>
</organism>
<evidence type="ECO:0000313" key="2">
    <source>
        <dbReference type="Proteomes" id="UP001597045"/>
    </source>
</evidence>
<comment type="caution">
    <text evidence="1">The sequence shown here is derived from an EMBL/GenBank/DDBJ whole genome shotgun (WGS) entry which is preliminary data.</text>
</comment>
<accession>A0ABW3MCS3</accession>
<gene>
    <name evidence="1" type="ORF">ACFQ1S_15000</name>
</gene>
<proteinExistence type="predicted"/>
<reference evidence="2" key="1">
    <citation type="journal article" date="2019" name="Int. J. Syst. Evol. Microbiol.">
        <title>The Global Catalogue of Microorganisms (GCM) 10K type strain sequencing project: providing services to taxonomists for standard genome sequencing and annotation.</title>
        <authorList>
            <consortium name="The Broad Institute Genomics Platform"/>
            <consortium name="The Broad Institute Genome Sequencing Center for Infectious Disease"/>
            <person name="Wu L."/>
            <person name="Ma J."/>
        </authorList>
    </citation>
    <scope>NUCLEOTIDE SEQUENCE [LARGE SCALE GENOMIC DNA]</scope>
    <source>
        <strain evidence="2">JCM 31486</strain>
    </source>
</reference>